<feature type="compositionally biased region" description="Polar residues" evidence="2">
    <location>
        <begin position="427"/>
        <end position="443"/>
    </location>
</feature>
<feature type="compositionally biased region" description="Acidic residues" evidence="2">
    <location>
        <begin position="210"/>
        <end position="224"/>
    </location>
</feature>
<keyword evidence="1" id="KW-0175">Coiled coil</keyword>
<dbReference type="EMBL" id="JRES01001043">
    <property type="protein sequence ID" value="KNC25983.1"/>
    <property type="molecule type" value="Genomic_DNA"/>
</dbReference>
<sequence length="778" mass="87125">MKLLVFTCAVTALLLCSAPVQAAEMKEDVMVEQTTESPIADMALVDTMKADTVMAASEKNSEKEAVQKLPAETQPQTIADFIIHPLIALKPRLPETESGKQASTASTTPSPWQLFGFNAGQGLGSSVSNLAGSVTGWLGNRIQLPGLLETPVTETTTTSTSTTTTPKPDVVVRVKQRASTRKPLISINNDDDRPFRRKRPNRFNGNNVDYSEEEDDSEEDDDEDFNRNRKRYHNDDEDDEDDDSSHENDQEDDEDEDDEEDNGNNQDDEDEEEEDERPVKQQNKNRRRRPKPLNHNSNKRRNSNNNQRRRNSNAQRKRQQQQQQEESAEVEQYEDDDEDGNNDQDFYYNKNQGSKRSQSEQNFIQRGQQSLLNQIRQFTRGQTPAEVSNTLRKSPTKKRRQQATLIINRNGQTIYVAPELLQATDASSNKVSATKTKRPTSQYPQPPLTVPYRRKGQPTQYITIPWSQLGISPPDQIVSLTEGIQSQPLILNIPQSAIDNMQSVNPNKKQSITAEAVPLLAEASIMDIFKPPRIPPARTPTTKKVALSNTPVVIATKPKGGPTRIRPATLVEKAPADDSMDDKKTSSESMDNEPETAQFIVIGDESGETELSRSAYRQILDYFNHHRVSRQLNGEEVAVMEEMAGMEAPKSVEDMAAMETPMEVPKAMDEEVTPMDAPKAVEDMTVMETPMEAPKATEEVASQTEEQFIPVQVISAEEEPAKVEATVEEKLETVTESSVMDAPKEVTEKVEAAVEDKMETVKESVEEAKVEMAETMME</sequence>
<evidence type="ECO:0000256" key="1">
    <source>
        <dbReference type="SAM" id="Coils"/>
    </source>
</evidence>
<feature type="compositionally biased region" description="Acidic residues" evidence="2">
    <location>
        <begin position="326"/>
        <end position="342"/>
    </location>
</feature>
<feature type="signal peptide" evidence="3">
    <location>
        <begin position="1"/>
        <end position="22"/>
    </location>
</feature>
<reference evidence="4 5" key="1">
    <citation type="journal article" date="2015" name="Nat. Commun.">
        <title>Lucilia cuprina genome unlocks parasitic fly biology to underpin future interventions.</title>
        <authorList>
            <person name="Anstead C.A."/>
            <person name="Korhonen P.K."/>
            <person name="Young N.D."/>
            <person name="Hall R.S."/>
            <person name="Jex A.R."/>
            <person name="Murali S.C."/>
            <person name="Hughes D.S."/>
            <person name="Lee S.F."/>
            <person name="Perry T."/>
            <person name="Stroehlein A.J."/>
            <person name="Ansell B.R."/>
            <person name="Breugelmans B."/>
            <person name="Hofmann A."/>
            <person name="Qu J."/>
            <person name="Dugan S."/>
            <person name="Lee S.L."/>
            <person name="Chao H."/>
            <person name="Dinh H."/>
            <person name="Han Y."/>
            <person name="Doddapaneni H.V."/>
            <person name="Worley K.C."/>
            <person name="Muzny D.M."/>
            <person name="Ioannidis P."/>
            <person name="Waterhouse R.M."/>
            <person name="Zdobnov E.M."/>
            <person name="James P.J."/>
            <person name="Bagnall N.H."/>
            <person name="Kotze A.C."/>
            <person name="Gibbs R.A."/>
            <person name="Richards S."/>
            <person name="Batterham P."/>
            <person name="Gasser R.B."/>
        </authorList>
    </citation>
    <scope>NUCLEOTIDE SEQUENCE [LARGE SCALE GENOMIC DNA]</scope>
    <source>
        <strain evidence="4 5">LS</strain>
        <tissue evidence="4">Full body</tissue>
    </source>
</reference>
<feature type="compositionally biased region" description="Basic residues" evidence="2">
    <location>
        <begin position="283"/>
        <end position="319"/>
    </location>
</feature>
<dbReference type="OMA" id="ADFIIHP"/>
<dbReference type="STRING" id="7375.A0A0L0C0Y4"/>
<keyword evidence="5" id="KW-1185">Reference proteome</keyword>
<evidence type="ECO:0000313" key="4">
    <source>
        <dbReference type="EMBL" id="KNC25983.1"/>
    </source>
</evidence>
<dbReference type="Proteomes" id="UP000037069">
    <property type="component" value="Unassembled WGS sequence"/>
</dbReference>
<feature type="coiled-coil region" evidence="1">
    <location>
        <begin position="751"/>
        <end position="778"/>
    </location>
</feature>
<dbReference type="OrthoDB" id="7867626at2759"/>
<gene>
    <name evidence="4" type="ORF">FF38_14468</name>
</gene>
<proteinExistence type="predicted"/>
<evidence type="ECO:0000256" key="2">
    <source>
        <dbReference type="SAM" id="MobiDB-lite"/>
    </source>
</evidence>
<organism evidence="4 5">
    <name type="scientific">Lucilia cuprina</name>
    <name type="common">Green bottle fly</name>
    <name type="synonym">Australian sheep blowfly</name>
    <dbReference type="NCBI Taxonomy" id="7375"/>
    <lineage>
        <taxon>Eukaryota</taxon>
        <taxon>Metazoa</taxon>
        <taxon>Ecdysozoa</taxon>
        <taxon>Arthropoda</taxon>
        <taxon>Hexapoda</taxon>
        <taxon>Insecta</taxon>
        <taxon>Pterygota</taxon>
        <taxon>Neoptera</taxon>
        <taxon>Endopterygota</taxon>
        <taxon>Diptera</taxon>
        <taxon>Brachycera</taxon>
        <taxon>Muscomorpha</taxon>
        <taxon>Oestroidea</taxon>
        <taxon>Calliphoridae</taxon>
        <taxon>Luciliinae</taxon>
        <taxon>Lucilia</taxon>
    </lineage>
</organism>
<feature type="chain" id="PRO_5005535607" evidence="3">
    <location>
        <begin position="23"/>
        <end position="778"/>
    </location>
</feature>
<name>A0A0L0C0Y4_LUCCU</name>
<feature type="compositionally biased region" description="Polar residues" evidence="2">
    <location>
        <begin position="378"/>
        <end position="393"/>
    </location>
</feature>
<feature type="region of interest" description="Disordered" evidence="2">
    <location>
        <begin position="149"/>
        <end position="362"/>
    </location>
</feature>
<protein>
    <submittedName>
        <fullName evidence="4">Uncharacterized protein</fullName>
    </submittedName>
</protein>
<feature type="region of interest" description="Disordered" evidence="2">
    <location>
        <begin position="573"/>
        <end position="592"/>
    </location>
</feature>
<feature type="compositionally biased region" description="Acidic residues" evidence="2">
    <location>
        <begin position="235"/>
        <end position="276"/>
    </location>
</feature>
<feature type="region of interest" description="Disordered" evidence="2">
    <location>
        <begin position="427"/>
        <end position="453"/>
    </location>
</feature>
<feature type="compositionally biased region" description="Low complexity" evidence="2">
    <location>
        <begin position="149"/>
        <end position="166"/>
    </location>
</feature>
<evidence type="ECO:0000256" key="3">
    <source>
        <dbReference type="SAM" id="SignalP"/>
    </source>
</evidence>
<keyword evidence="3" id="KW-0732">Signal</keyword>
<accession>A0A0L0C0Y4</accession>
<comment type="caution">
    <text evidence="4">The sequence shown here is derived from an EMBL/GenBank/DDBJ whole genome shotgun (WGS) entry which is preliminary data.</text>
</comment>
<dbReference type="AlphaFoldDB" id="A0A0L0C0Y4"/>
<evidence type="ECO:0000313" key="5">
    <source>
        <dbReference type="Proteomes" id="UP000037069"/>
    </source>
</evidence>
<feature type="region of interest" description="Disordered" evidence="2">
    <location>
        <begin position="378"/>
        <end position="401"/>
    </location>
</feature>
<feature type="compositionally biased region" description="Polar residues" evidence="2">
    <location>
        <begin position="349"/>
        <end position="362"/>
    </location>
</feature>